<feature type="chain" id="PRO_5014699097" evidence="17">
    <location>
        <begin position="26"/>
        <end position="640"/>
    </location>
</feature>
<evidence type="ECO:0000256" key="12">
    <source>
        <dbReference type="ARBA" id="ARBA00023136"/>
    </source>
</evidence>
<sequence>MKMYCSRVLLFFYFALIYAVFPTAAQYCYDTGNYTRNSTYRTNLETLLTSMSSNTQIDYGFYNFSVGESPNKVSAIALCSPDISPNKCRSCINESSYNLLQGCPYQKEAIIWADKCSLRYSFKSIFGILDITPITGSFNIGNFSDVEEFNKVLYPLLNSLRNRASSGNSTHKSALQSVPAPNYFQTIYALLECTPDLSKTDCNNCLSQLSHHHHRPATTTVITSPTSIPTTSTIASNYPRVSVFAGKESNSSRTAIIIVVSTIASAALIISSCIYIYLRAKNEREKVEKEDISTVESLQFDFGTIKVATQNFSDANKLGEGGFGAVYKGKLSNGQEIAVKRLSKNSAQGEIEFKNEVILVARLQHRNLVRLLGFSLEGNERVLVYEFLPNASLDRFIFDPIKRVQLSWERRYKIIGGIARGLLYLHEDSQFRIIHRDLKASNILLDVEMNPKISDFGMAKLFELDQIEGNTKRVVGTYGYMPPEYALRGHFSVKTDVFSFGVLVLEIVSGQKVSAFHSEDNVEGLLNYAWKKWKDGTTSNLVDPILRSDSTIEIMKCIHIGLLCVQENVVKRPTMASVVLMLNTDSMTLSVPSRPAFIMNSNTRSNVSQVEHNFRVIGPDQYRHVEASLNEVSNTELSAR</sequence>
<name>A0A2N9EUI1_FAGSY</name>
<dbReference type="InterPro" id="IPR008271">
    <property type="entry name" value="Ser/Thr_kinase_AS"/>
</dbReference>
<dbReference type="InterPro" id="IPR038408">
    <property type="entry name" value="GNK2_sf"/>
</dbReference>
<dbReference type="CDD" id="cd23509">
    <property type="entry name" value="Gnk2-like"/>
    <property type="match status" value="2"/>
</dbReference>
<proteinExistence type="predicted"/>
<feature type="signal peptide" evidence="17">
    <location>
        <begin position="1"/>
        <end position="25"/>
    </location>
</feature>
<protein>
    <submittedName>
        <fullName evidence="20">Uncharacterized protein</fullName>
    </submittedName>
</protein>
<feature type="transmembrane region" description="Helical" evidence="16">
    <location>
        <begin position="255"/>
        <end position="278"/>
    </location>
</feature>
<dbReference type="InterPro" id="IPR017441">
    <property type="entry name" value="Protein_kinase_ATP_BS"/>
</dbReference>
<dbReference type="CDD" id="cd14066">
    <property type="entry name" value="STKc_IRAK"/>
    <property type="match status" value="1"/>
</dbReference>
<evidence type="ECO:0000313" key="20">
    <source>
        <dbReference type="EMBL" id="SPC78350.1"/>
    </source>
</evidence>
<keyword evidence="12 16" id="KW-0472">Membrane</keyword>
<dbReference type="InterPro" id="IPR000719">
    <property type="entry name" value="Prot_kinase_dom"/>
</dbReference>
<dbReference type="PROSITE" id="PS50011">
    <property type="entry name" value="PROTEIN_KINASE_DOM"/>
    <property type="match status" value="1"/>
</dbReference>
<evidence type="ECO:0000256" key="16">
    <source>
        <dbReference type="SAM" id="Phobius"/>
    </source>
</evidence>
<keyword evidence="11 16" id="KW-1133">Transmembrane helix</keyword>
<evidence type="ECO:0000256" key="6">
    <source>
        <dbReference type="ARBA" id="ARBA00022729"/>
    </source>
</evidence>
<evidence type="ECO:0000256" key="17">
    <source>
        <dbReference type="SAM" id="SignalP"/>
    </source>
</evidence>
<dbReference type="FunFam" id="3.30.200.20:FF:000959">
    <property type="entry name" value="Cysteine-rich receptor-like protein kinase 17"/>
    <property type="match status" value="1"/>
</dbReference>
<evidence type="ECO:0000256" key="7">
    <source>
        <dbReference type="ARBA" id="ARBA00022737"/>
    </source>
</evidence>
<dbReference type="Gene3D" id="3.30.430.20">
    <property type="entry name" value="Gnk2 domain, C-X8-C-X2-C motif"/>
    <property type="match status" value="2"/>
</dbReference>
<evidence type="ECO:0000256" key="15">
    <source>
        <dbReference type="PROSITE-ProRule" id="PRU10141"/>
    </source>
</evidence>
<keyword evidence="3" id="KW-0597">Phosphoprotein</keyword>
<dbReference type="PROSITE" id="PS51473">
    <property type="entry name" value="GNK2"/>
    <property type="match status" value="2"/>
</dbReference>
<evidence type="ECO:0000256" key="9">
    <source>
        <dbReference type="ARBA" id="ARBA00022777"/>
    </source>
</evidence>
<dbReference type="AlphaFoldDB" id="A0A2N9EUI1"/>
<keyword evidence="6 17" id="KW-0732">Signal</keyword>
<keyword evidence="14" id="KW-0325">Glycoprotein</keyword>
<evidence type="ECO:0000256" key="1">
    <source>
        <dbReference type="ARBA" id="ARBA00004167"/>
    </source>
</evidence>
<dbReference type="GO" id="GO:0005524">
    <property type="term" value="F:ATP binding"/>
    <property type="evidence" value="ECO:0007669"/>
    <property type="project" value="UniProtKB-UniRule"/>
</dbReference>
<dbReference type="SUPFAM" id="SSF56112">
    <property type="entry name" value="Protein kinase-like (PK-like)"/>
    <property type="match status" value="1"/>
</dbReference>
<organism evidence="20">
    <name type="scientific">Fagus sylvatica</name>
    <name type="common">Beechnut</name>
    <dbReference type="NCBI Taxonomy" id="28930"/>
    <lineage>
        <taxon>Eukaryota</taxon>
        <taxon>Viridiplantae</taxon>
        <taxon>Streptophyta</taxon>
        <taxon>Embryophyta</taxon>
        <taxon>Tracheophyta</taxon>
        <taxon>Spermatophyta</taxon>
        <taxon>Magnoliopsida</taxon>
        <taxon>eudicotyledons</taxon>
        <taxon>Gunneridae</taxon>
        <taxon>Pentapetalae</taxon>
        <taxon>rosids</taxon>
        <taxon>fabids</taxon>
        <taxon>Fagales</taxon>
        <taxon>Fagaceae</taxon>
        <taxon>Fagus</taxon>
    </lineage>
</organism>
<dbReference type="FunFam" id="3.30.430.20:FF:000003">
    <property type="entry name" value="Cysteine-rich RLK (RECEPTOR-like protein kinase) 10"/>
    <property type="match status" value="1"/>
</dbReference>
<evidence type="ECO:0000256" key="2">
    <source>
        <dbReference type="ARBA" id="ARBA00022527"/>
    </source>
</evidence>
<dbReference type="GO" id="GO:0005886">
    <property type="term" value="C:plasma membrane"/>
    <property type="evidence" value="ECO:0007669"/>
    <property type="project" value="TreeGrafter"/>
</dbReference>
<evidence type="ECO:0000256" key="5">
    <source>
        <dbReference type="ARBA" id="ARBA00022692"/>
    </source>
</evidence>
<comment type="subcellular location">
    <subcellularLocation>
        <location evidence="1">Membrane</location>
        <topology evidence="1">Single-pass membrane protein</topology>
    </subcellularLocation>
</comment>
<reference evidence="20" key="1">
    <citation type="submission" date="2018-02" db="EMBL/GenBank/DDBJ databases">
        <authorList>
            <person name="Cohen D.B."/>
            <person name="Kent A.D."/>
        </authorList>
    </citation>
    <scope>NUCLEOTIDE SEQUENCE</scope>
</reference>
<evidence type="ECO:0000256" key="13">
    <source>
        <dbReference type="ARBA" id="ARBA00023170"/>
    </source>
</evidence>
<dbReference type="Gene3D" id="1.10.510.10">
    <property type="entry name" value="Transferase(Phosphotransferase) domain 1"/>
    <property type="match status" value="1"/>
</dbReference>
<keyword evidence="4" id="KW-0808">Transferase</keyword>
<feature type="binding site" evidence="15">
    <location>
        <position position="340"/>
    </location>
    <ligand>
        <name>ATP</name>
        <dbReference type="ChEBI" id="CHEBI:30616"/>
    </ligand>
</feature>
<dbReference type="PROSITE" id="PS00108">
    <property type="entry name" value="PROTEIN_KINASE_ST"/>
    <property type="match status" value="1"/>
</dbReference>
<evidence type="ECO:0000256" key="14">
    <source>
        <dbReference type="ARBA" id="ARBA00023180"/>
    </source>
</evidence>
<dbReference type="InterPro" id="IPR002902">
    <property type="entry name" value="GNK2"/>
</dbReference>
<keyword evidence="13" id="KW-0675">Receptor</keyword>
<evidence type="ECO:0000256" key="4">
    <source>
        <dbReference type="ARBA" id="ARBA00022679"/>
    </source>
</evidence>
<dbReference type="EMBL" id="OIVN01000326">
    <property type="protein sequence ID" value="SPC78350.1"/>
    <property type="molecule type" value="Genomic_DNA"/>
</dbReference>
<gene>
    <name evidence="20" type="ORF">FSB_LOCUS6232</name>
</gene>
<evidence type="ECO:0000256" key="8">
    <source>
        <dbReference type="ARBA" id="ARBA00022741"/>
    </source>
</evidence>
<dbReference type="Gene3D" id="3.30.200.20">
    <property type="entry name" value="Phosphorylase Kinase, domain 1"/>
    <property type="match status" value="1"/>
</dbReference>
<keyword evidence="8 15" id="KW-0547">Nucleotide-binding</keyword>
<evidence type="ECO:0000259" key="18">
    <source>
        <dbReference type="PROSITE" id="PS50011"/>
    </source>
</evidence>
<dbReference type="Pfam" id="PF00069">
    <property type="entry name" value="Pkinase"/>
    <property type="match status" value="1"/>
</dbReference>
<accession>A0A2N9EUI1</accession>
<dbReference type="PANTHER" id="PTHR27002:SF1104">
    <property type="entry name" value="CYSTEINE-RICH RECEPTOR-LIKE PROTEIN KINASE 27-RELATED"/>
    <property type="match status" value="1"/>
</dbReference>
<evidence type="ECO:0000256" key="10">
    <source>
        <dbReference type="ARBA" id="ARBA00022840"/>
    </source>
</evidence>
<dbReference type="InterPro" id="IPR011009">
    <property type="entry name" value="Kinase-like_dom_sf"/>
</dbReference>
<dbReference type="GO" id="GO:0004674">
    <property type="term" value="F:protein serine/threonine kinase activity"/>
    <property type="evidence" value="ECO:0007669"/>
    <property type="project" value="UniProtKB-KW"/>
</dbReference>
<keyword evidence="7" id="KW-0677">Repeat</keyword>
<evidence type="ECO:0000256" key="11">
    <source>
        <dbReference type="ARBA" id="ARBA00022989"/>
    </source>
</evidence>
<dbReference type="FunFam" id="1.10.510.10:FF:000343">
    <property type="entry name" value="Cysteine-rich receptor-like protein kinase 28"/>
    <property type="match status" value="1"/>
</dbReference>
<dbReference type="Pfam" id="PF01657">
    <property type="entry name" value="Stress-antifung"/>
    <property type="match status" value="2"/>
</dbReference>
<dbReference type="SMART" id="SM00220">
    <property type="entry name" value="S_TKc"/>
    <property type="match status" value="1"/>
</dbReference>
<dbReference type="PANTHER" id="PTHR27002">
    <property type="entry name" value="RECEPTOR-LIKE SERINE/THREONINE-PROTEIN KINASE SD1-8"/>
    <property type="match status" value="1"/>
</dbReference>
<keyword evidence="10 15" id="KW-0067">ATP-binding</keyword>
<evidence type="ECO:0000259" key="19">
    <source>
        <dbReference type="PROSITE" id="PS51473"/>
    </source>
</evidence>
<feature type="domain" description="Gnk2-homologous" evidence="19">
    <location>
        <begin position="22"/>
        <end position="125"/>
    </location>
</feature>
<keyword evidence="2" id="KW-0723">Serine/threonine-protein kinase</keyword>
<keyword evidence="9" id="KW-0418">Kinase</keyword>
<dbReference type="PROSITE" id="PS00107">
    <property type="entry name" value="PROTEIN_KINASE_ATP"/>
    <property type="match status" value="1"/>
</dbReference>
<keyword evidence="5 16" id="KW-0812">Transmembrane</keyword>
<feature type="domain" description="Protein kinase" evidence="18">
    <location>
        <begin position="312"/>
        <end position="597"/>
    </location>
</feature>
<evidence type="ECO:0000256" key="3">
    <source>
        <dbReference type="ARBA" id="ARBA00022553"/>
    </source>
</evidence>
<feature type="domain" description="Gnk2-homologous" evidence="19">
    <location>
        <begin position="131"/>
        <end position="240"/>
    </location>
</feature>